<organism evidence="3 4">
    <name type="scientific">Liparis tanakae</name>
    <name type="common">Tanaka's snailfish</name>
    <dbReference type="NCBI Taxonomy" id="230148"/>
    <lineage>
        <taxon>Eukaryota</taxon>
        <taxon>Metazoa</taxon>
        <taxon>Chordata</taxon>
        <taxon>Craniata</taxon>
        <taxon>Vertebrata</taxon>
        <taxon>Euteleostomi</taxon>
        <taxon>Actinopterygii</taxon>
        <taxon>Neopterygii</taxon>
        <taxon>Teleostei</taxon>
        <taxon>Neoteleostei</taxon>
        <taxon>Acanthomorphata</taxon>
        <taxon>Eupercaria</taxon>
        <taxon>Perciformes</taxon>
        <taxon>Cottioidei</taxon>
        <taxon>Cottales</taxon>
        <taxon>Liparidae</taxon>
        <taxon>Liparis</taxon>
    </lineage>
</organism>
<dbReference type="Proteomes" id="UP000314294">
    <property type="component" value="Unassembled WGS sequence"/>
</dbReference>
<keyword evidence="2" id="KW-0812">Transmembrane</keyword>
<proteinExistence type="predicted"/>
<feature type="compositionally biased region" description="Basic and acidic residues" evidence="1">
    <location>
        <begin position="182"/>
        <end position="192"/>
    </location>
</feature>
<comment type="caution">
    <text evidence="3">The sequence shown here is derived from an EMBL/GenBank/DDBJ whole genome shotgun (WGS) entry which is preliminary data.</text>
</comment>
<gene>
    <name evidence="3" type="ORF">EYF80_017592</name>
</gene>
<keyword evidence="4" id="KW-1185">Reference proteome</keyword>
<reference evidence="3 4" key="1">
    <citation type="submission" date="2019-03" db="EMBL/GenBank/DDBJ databases">
        <title>First draft genome of Liparis tanakae, snailfish: a comprehensive survey of snailfish specific genes.</title>
        <authorList>
            <person name="Kim W."/>
            <person name="Song I."/>
            <person name="Jeong J.-H."/>
            <person name="Kim D."/>
            <person name="Kim S."/>
            <person name="Ryu S."/>
            <person name="Song J.Y."/>
            <person name="Lee S.K."/>
        </authorList>
    </citation>
    <scope>NUCLEOTIDE SEQUENCE [LARGE SCALE GENOMIC DNA]</scope>
    <source>
        <tissue evidence="3">Muscle</tissue>
    </source>
</reference>
<evidence type="ECO:0000256" key="2">
    <source>
        <dbReference type="SAM" id="Phobius"/>
    </source>
</evidence>
<evidence type="ECO:0000313" key="3">
    <source>
        <dbReference type="EMBL" id="TNN72164.1"/>
    </source>
</evidence>
<dbReference type="EMBL" id="SRLO01000141">
    <property type="protein sequence ID" value="TNN72164.1"/>
    <property type="molecule type" value="Genomic_DNA"/>
</dbReference>
<accession>A0A4Z2I4D0</accession>
<feature type="region of interest" description="Disordered" evidence="1">
    <location>
        <begin position="104"/>
        <end position="198"/>
    </location>
</feature>
<name>A0A4Z2I4D0_9TELE</name>
<feature type="compositionally biased region" description="Polar residues" evidence="1">
    <location>
        <begin position="135"/>
        <end position="160"/>
    </location>
</feature>
<sequence>MSSDFFQLSLQHLAVHITFTWRALYYSFSCDHFSAFAFLLLNLSFIFFPPSHIFFSALFSSHRLTSSHSRLYPSPAHFSLPSPPFASFLFPFVSLCVRLQLPEGHGSPAHSRPGSIRSVASSEGGAAALRAPGSAESSPRRTPQRPSTAGSRSPATSSPSRCVEEHRQTPDAGSSEPSAEDSPEKLKVKVHELFTLGK</sequence>
<keyword evidence="2" id="KW-0472">Membrane</keyword>
<protein>
    <submittedName>
        <fullName evidence="3">Uncharacterized protein</fullName>
    </submittedName>
</protein>
<feature type="transmembrane region" description="Helical" evidence="2">
    <location>
        <begin position="35"/>
        <end position="60"/>
    </location>
</feature>
<evidence type="ECO:0000256" key="1">
    <source>
        <dbReference type="SAM" id="MobiDB-lite"/>
    </source>
</evidence>
<dbReference type="AlphaFoldDB" id="A0A4Z2I4D0"/>
<evidence type="ECO:0000313" key="4">
    <source>
        <dbReference type="Proteomes" id="UP000314294"/>
    </source>
</evidence>
<keyword evidence="2" id="KW-1133">Transmembrane helix</keyword>